<evidence type="ECO:0000256" key="2">
    <source>
        <dbReference type="ARBA" id="ARBA00009667"/>
    </source>
</evidence>
<comment type="subcellular location">
    <subcellularLocation>
        <location evidence="9">Cytoplasm</location>
    </subcellularLocation>
</comment>
<dbReference type="Pfam" id="PF00977">
    <property type="entry name" value="His_biosynth"/>
    <property type="match status" value="1"/>
</dbReference>
<dbReference type="EMBL" id="CP022355">
    <property type="protein sequence ID" value="ASK78560.1"/>
    <property type="molecule type" value="Genomic_DNA"/>
</dbReference>
<organism evidence="11 12">
    <name type="scientific">Paraphotobacterium marinum</name>
    <dbReference type="NCBI Taxonomy" id="1755811"/>
    <lineage>
        <taxon>Bacteria</taxon>
        <taxon>Pseudomonadati</taxon>
        <taxon>Pseudomonadota</taxon>
        <taxon>Gammaproteobacteria</taxon>
        <taxon>Vibrionales</taxon>
        <taxon>Vibrionaceae</taxon>
        <taxon>Paraphotobacterium</taxon>
    </lineage>
</organism>
<evidence type="ECO:0000256" key="7">
    <source>
        <dbReference type="ARBA" id="ARBA00025475"/>
    </source>
</evidence>
<evidence type="ECO:0000256" key="3">
    <source>
        <dbReference type="ARBA" id="ARBA00011152"/>
    </source>
</evidence>
<feature type="active site" evidence="9">
    <location>
        <position position="130"/>
    </location>
</feature>
<dbReference type="NCBIfam" id="TIGR00735">
    <property type="entry name" value="hisF"/>
    <property type="match status" value="1"/>
</dbReference>
<evidence type="ECO:0000256" key="8">
    <source>
        <dbReference type="ARBA" id="ARBA00047838"/>
    </source>
</evidence>
<dbReference type="Proteomes" id="UP000242175">
    <property type="component" value="Chromosome large"/>
</dbReference>
<evidence type="ECO:0000256" key="4">
    <source>
        <dbReference type="ARBA" id="ARBA00022605"/>
    </source>
</evidence>
<keyword evidence="5 9" id="KW-0368">Histidine biosynthesis</keyword>
<dbReference type="GO" id="GO:0000107">
    <property type="term" value="F:imidazoleglycerol-phosphate synthase activity"/>
    <property type="evidence" value="ECO:0007669"/>
    <property type="project" value="UniProtKB-UniRule"/>
</dbReference>
<evidence type="ECO:0000256" key="9">
    <source>
        <dbReference type="HAMAP-Rule" id="MF_01013"/>
    </source>
</evidence>
<dbReference type="HAMAP" id="MF_01013">
    <property type="entry name" value="HisF"/>
    <property type="match status" value="1"/>
</dbReference>
<dbReference type="KEGG" id="pmai:CF386_05845"/>
<accession>A0A220VE36</accession>
<dbReference type="InterPro" id="IPR006062">
    <property type="entry name" value="His_biosynth"/>
</dbReference>
<evidence type="ECO:0000313" key="11">
    <source>
        <dbReference type="EMBL" id="ASK78560.1"/>
    </source>
</evidence>
<evidence type="ECO:0000256" key="1">
    <source>
        <dbReference type="ARBA" id="ARBA00005091"/>
    </source>
</evidence>
<evidence type="ECO:0000256" key="6">
    <source>
        <dbReference type="ARBA" id="ARBA00023239"/>
    </source>
</evidence>
<dbReference type="UniPathway" id="UPA00031">
    <property type="reaction ID" value="UER00010"/>
</dbReference>
<comment type="subunit">
    <text evidence="3 9">Heterodimer of HisH and HisF.</text>
</comment>
<dbReference type="CDD" id="cd04731">
    <property type="entry name" value="HisF"/>
    <property type="match status" value="1"/>
</dbReference>
<keyword evidence="9" id="KW-0963">Cytoplasm</keyword>
<protein>
    <recommendedName>
        <fullName evidence="9">Imidazole glycerol phosphate synthase subunit HisF</fullName>
        <ecNumber evidence="9">4.3.2.10</ecNumber>
    </recommendedName>
    <alternativeName>
        <fullName evidence="9">IGP synthase cyclase subunit</fullName>
    </alternativeName>
    <alternativeName>
        <fullName evidence="9">IGP synthase subunit HisF</fullName>
    </alternativeName>
    <alternativeName>
        <fullName evidence="9">ImGP synthase subunit HisF</fullName>
        <shortName evidence="9">IGPS subunit HisF</shortName>
    </alternativeName>
</protein>
<dbReference type="InterPro" id="IPR004651">
    <property type="entry name" value="HisF"/>
</dbReference>
<dbReference type="InterPro" id="IPR011060">
    <property type="entry name" value="RibuloseP-bd_barrel"/>
</dbReference>
<dbReference type="GO" id="GO:0005737">
    <property type="term" value="C:cytoplasm"/>
    <property type="evidence" value="ECO:0007669"/>
    <property type="project" value="UniProtKB-SubCell"/>
</dbReference>
<keyword evidence="6 9" id="KW-0456">Lyase</keyword>
<gene>
    <name evidence="9" type="primary">hisF</name>
    <name evidence="11" type="ORF">CF386_05845</name>
</gene>
<comment type="pathway">
    <text evidence="1 9">Amino-acid biosynthesis; L-histidine biosynthesis; L-histidine from 5-phospho-alpha-D-ribose 1-diphosphate: step 5/9.</text>
</comment>
<evidence type="ECO:0000256" key="5">
    <source>
        <dbReference type="ARBA" id="ARBA00023102"/>
    </source>
</evidence>
<sequence length="257" mass="28267">MLTKRIIPCLDVRDGRVVKGVNFKNHTIVGDISELASKYSNEGADELVFYDITASTENRTVPKKWIKEIASIINIPFCVAGGIQTVKDAIQILELGADKISINSPALKNPDLINELVKNLGQQCVVIGIDSFWNAMNNDYYACKFTGKEDKTIITKRTVLSWAKEVESRGAGEIVINTMNSDGTKLGFDIDQINQITSDLTIPCIASGGAGNMKHFADVFEKTRVTGALAASVFHKNIVNIKELKLFLSNQNICVRQ</sequence>
<proteinExistence type="inferred from homology"/>
<comment type="similarity">
    <text evidence="2 9 10">Belongs to the HisA/HisF family.</text>
</comment>
<dbReference type="PANTHER" id="PTHR21235">
    <property type="entry name" value="IMIDAZOLE GLYCEROL PHOSPHATE SYNTHASE SUBUNIT HISF/H IGP SYNTHASE SUBUNIT HISF/H"/>
    <property type="match status" value="1"/>
</dbReference>
<dbReference type="EC" id="4.3.2.10" evidence="9"/>
<evidence type="ECO:0000256" key="10">
    <source>
        <dbReference type="RuleBase" id="RU003657"/>
    </source>
</evidence>
<dbReference type="InterPro" id="IPR013785">
    <property type="entry name" value="Aldolase_TIM"/>
</dbReference>
<evidence type="ECO:0000313" key="12">
    <source>
        <dbReference type="Proteomes" id="UP000242175"/>
    </source>
</evidence>
<dbReference type="Gene3D" id="3.20.20.70">
    <property type="entry name" value="Aldolase class I"/>
    <property type="match status" value="1"/>
</dbReference>
<dbReference type="PANTHER" id="PTHR21235:SF2">
    <property type="entry name" value="IMIDAZOLE GLYCEROL PHOSPHATE SYNTHASE HISHF"/>
    <property type="match status" value="1"/>
</dbReference>
<dbReference type="OrthoDB" id="9781903at2"/>
<dbReference type="InterPro" id="IPR050064">
    <property type="entry name" value="IGPS_HisA/HisF"/>
</dbReference>
<name>A0A220VE36_9GAMM</name>
<dbReference type="AlphaFoldDB" id="A0A220VE36"/>
<dbReference type="GO" id="GO:0016829">
    <property type="term" value="F:lyase activity"/>
    <property type="evidence" value="ECO:0007669"/>
    <property type="project" value="UniProtKB-KW"/>
</dbReference>
<dbReference type="GO" id="GO:0000105">
    <property type="term" value="P:L-histidine biosynthetic process"/>
    <property type="evidence" value="ECO:0007669"/>
    <property type="project" value="UniProtKB-UniRule"/>
</dbReference>
<dbReference type="RefSeq" id="WP_089073468.1">
    <property type="nucleotide sequence ID" value="NZ_CBCSAM010000001.1"/>
</dbReference>
<keyword evidence="4 9" id="KW-0028">Amino-acid biosynthesis</keyword>
<keyword evidence="12" id="KW-1185">Reference proteome</keyword>
<reference evidence="11 12" key="1">
    <citation type="journal article" date="2016" name="Int. J. Syst. Evol. Microbiol.">
        <title>Paraphotobacterium marinum gen. nov., sp. nov., a member of the family Vibrionaceae, isolated from surface seawater.</title>
        <authorList>
            <person name="Huang Z."/>
            <person name="Dong C."/>
            <person name="Shao Z."/>
        </authorList>
    </citation>
    <scope>NUCLEOTIDE SEQUENCE [LARGE SCALE GENOMIC DNA]</scope>
    <source>
        <strain evidence="11 12">NSCS20N07D</strain>
    </source>
</reference>
<comment type="function">
    <text evidence="7 9">IGPS catalyzes the conversion of PRFAR and glutamine to IGP, AICAR and glutamate. The HisF subunit catalyzes the cyclization activity that produces IGP and AICAR from PRFAR using the ammonia provided by the HisH subunit.</text>
</comment>
<feature type="active site" evidence="9">
    <location>
        <position position="11"/>
    </location>
</feature>
<comment type="catalytic activity">
    <reaction evidence="8 9">
        <text>5-[(5-phospho-1-deoxy-D-ribulos-1-ylimino)methylamino]-1-(5-phospho-beta-D-ribosyl)imidazole-4-carboxamide + L-glutamine = D-erythro-1-(imidazol-4-yl)glycerol 3-phosphate + 5-amino-1-(5-phospho-beta-D-ribosyl)imidazole-4-carboxamide + L-glutamate + H(+)</text>
        <dbReference type="Rhea" id="RHEA:24793"/>
        <dbReference type="ChEBI" id="CHEBI:15378"/>
        <dbReference type="ChEBI" id="CHEBI:29985"/>
        <dbReference type="ChEBI" id="CHEBI:58278"/>
        <dbReference type="ChEBI" id="CHEBI:58359"/>
        <dbReference type="ChEBI" id="CHEBI:58475"/>
        <dbReference type="ChEBI" id="CHEBI:58525"/>
        <dbReference type="EC" id="4.3.2.10"/>
    </reaction>
</comment>
<dbReference type="SUPFAM" id="SSF51366">
    <property type="entry name" value="Ribulose-phoshate binding barrel"/>
    <property type="match status" value="1"/>
</dbReference>